<dbReference type="GO" id="GO:0017118">
    <property type="term" value="F:lipoyltransferase activity"/>
    <property type="evidence" value="ECO:0007669"/>
    <property type="project" value="TreeGrafter"/>
</dbReference>
<dbReference type="NCBIfam" id="TIGR00545">
    <property type="entry name" value="lipoyltrans"/>
    <property type="match status" value="1"/>
</dbReference>
<dbReference type="SUPFAM" id="SSF55681">
    <property type="entry name" value="Class II aaRS and biotin synthetases"/>
    <property type="match status" value="1"/>
</dbReference>
<evidence type="ECO:0000256" key="5">
    <source>
        <dbReference type="ARBA" id="ARBA00022741"/>
    </source>
</evidence>
<evidence type="ECO:0000313" key="9">
    <source>
        <dbReference type="EMBL" id="KRN18087.1"/>
    </source>
</evidence>
<evidence type="ECO:0000256" key="2">
    <source>
        <dbReference type="ARBA" id="ARBA00005124"/>
    </source>
</evidence>
<dbReference type="InterPro" id="IPR004562">
    <property type="entry name" value="LipoylTrfase_LipoateP_Ligase"/>
</dbReference>
<dbReference type="GO" id="GO:0005737">
    <property type="term" value="C:cytoplasm"/>
    <property type="evidence" value="ECO:0007669"/>
    <property type="project" value="TreeGrafter"/>
</dbReference>
<evidence type="ECO:0000313" key="10">
    <source>
        <dbReference type="Proteomes" id="UP000051442"/>
    </source>
</evidence>
<keyword evidence="6" id="KW-0067">ATP-binding</keyword>
<keyword evidence="5" id="KW-0547">Nucleotide-binding</keyword>
<dbReference type="EMBL" id="AYZM01000165">
    <property type="protein sequence ID" value="KRN18087.1"/>
    <property type="molecule type" value="Genomic_DNA"/>
</dbReference>
<dbReference type="Proteomes" id="UP000051442">
    <property type="component" value="Unassembled WGS sequence"/>
</dbReference>
<organism evidence="9 10">
    <name type="scientific">Secundilactobacillus similis DSM 23365 = JCM 2765</name>
    <dbReference type="NCBI Taxonomy" id="1423804"/>
    <lineage>
        <taxon>Bacteria</taxon>
        <taxon>Bacillati</taxon>
        <taxon>Bacillota</taxon>
        <taxon>Bacilli</taxon>
        <taxon>Lactobacillales</taxon>
        <taxon>Lactobacillaceae</taxon>
        <taxon>Secundilactobacillus</taxon>
    </lineage>
</organism>
<comment type="pathway">
    <text evidence="2">Protein modification; protein lipoylation via exogenous pathway; protein N(6)-(lipoyl)lysine from lipoate: step 1/2.</text>
</comment>
<dbReference type="Gene3D" id="3.30.930.10">
    <property type="entry name" value="Bira Bifunctional Protein, Domain 2"/>
    <property type="match status" value="1"/>
</dbReference>
<evidence type="ECO:0000256" key="6">
    <source>
        <dbReference type="ARBA" id="ARBA00022840"/>
    </source>
</evidence>
<dbReference type="UniPathway" id="UPA00537">
    <property type="reaction ID" value="UER00594"/>
</dbReference>
<dbReference type="OrthoDB" id="9788148at2"/>
<evidence type="ECO:0000256" key="3">
    <source>
        <dbReference type="ARBA" id="ARBA00012367"/>
    </source>
</evidence>
<evidence type="ECO:0000256" key="7">
    <source>
        <dbReference type="ARBA" id="ARBA00048037"/>
    </source>
</evidence>
<evidence type="ECO:0000256" key="1">
    <source>
        <dbReference type="ARBA" id="ARBA00005085"/>
    </source>
</evidence>
<dbReference type="EC" id="6.3.1.20" evidence="3"/>
<dbReference type="Pfam" id="PF10437">
    <property type="entry name" value="Lip_prot_lig_C"/>
    <property type="match status" value="1"/>
</dbReference>
<dbReference type="GO" id="GO:0005524">
    <property type="term" value="F:ATP binding"/>
    <property type="evidence" value="ECO:0007669"/>
    <property type="project" value="UniProtKB-KW"/>
</dbReference>
<dbReference type="InterPro" id="IPR019491">
    <property type="entry name" value="Lipoate_protein_ligase_C"/>
</dbReference>
<dbReference type="PANTHER" id="PTHR12561:SF3">
    <property type="entry name" value="LIPOYLTRANSFERASE 1, MITOCHONDRIAL"/>
    <property type="match status" value="1"/>
</dbReference>
<protein>
    <recommendedName>
        <fullName evidence="3">lipoate--protein ligase</fullName>
        <ecNumber evidence="3">6.3.1.20</ecNumber>
    </recommendedName>
</protein>
<dbReference type="PATRIC" id="fig|1423804.4.peg.2583"/>
<accession>A0A0R2EYH8</accession>
<sequence>MITIPIKSLDVYHNFALEYYLMTEKRPSEPVLLVWSTTPTVMLGKYQEAAAELNQDFITEHQINVVRRLSGGGAIYTDQGGCQFTLITPDRHHDIDFTSGLTLVCEALKMIGIDAQTDSRNDLKVAGRKVSGSAQYVTPGYRLHHGSLLFDSNLDWMAQVLQVDPVKLKAKRIQSVHQRTINLKEQCPSWSATTFITRLTQALITLTRAKTRSLNAEDEARISEIAVTQFQNQQVIYGSPRTFDHTNTSYITGAGLLRLRYNLVNQRLSDVQLSGDFFSNLPTDQLEQTLQGVTYTPTAIQAALTPVLQATPIMGITTEELVNQFF</sequence>
<dbReference type="CDD" id="cd16443">
    <property type="entry name" value="LplA"/>
    <property type="match status" value="1"/>
</dbReference>
<dbReference type="InterPro" id="IPR045864">
    <property type="entry name" value="aa-tRNA-synth_II/BPL/LPL"/>
</dbReference>
<gene>
    <name evidence="9" type="ORF">FD14_GL002387</name>
</gene>
<comment type="caution">
    <text evidence="9">The sequence shown here is derived from an EMBL/GenBank/DDBJ whole genome shotgun (WGS) entry which is preliminary data.</text>
</comment>
<proteinExistence type="predicted"/>
<name>A0A0R2EYH8_9LACO</name>
<keyword evidence="4 9" id="KW-0436">Ligase</keyword>
<evidence type="ECO:0000256" key="4">
    <source>
        <dbReference type="ARBA" id="ARBA00022598"/>
    </source>
</evidence>
<dbReference type="RefSeq" id="WP_054736119.1">
    <property type="nucleotide sequence ID" value="NZ_AYZM01000165.1"/>
</dbReference>
<comment type="catalytic activity">
    <reaction evidence="7">
        <text>L-lysyl-[lipoyl-carrier protein] + (R)-lipoate + ATP = N(6)-[(R)-lipoyl]-L-lysyl-[lipoyl-carrier protein] + AMP + diphosphate + H(+)</text>
        <dbReference type="Rhea" id="RHEA:49288"/>
        <dbReference type="Rhea" id="RHEA-COMP:10500"/>
        <dbReference type="Rhea" id="RHEA-COMP:10502"/>
        <dbReference type="ChEBI" id="CHEBI:15378"/>
        <dbReference type="ChEBI" id="CHEBI:29969"/>
        <dbReference type="ChEBI" id="CHEBI:30616"/>
        <dbReference type="ChEBI" id="CHEBI:33019"/>
        <dbReference type="ChEBI" id="CHEBI:83088"/>
        <dbReference type="ChEBI" id="CHEBI:83099"/>
        <dbReference type="ChEBI" id="CHEBI:456215"/>
        <dbReference type="EC" id="6.3.1.20"/>
    </reaction>
</comment>
<dbReference type="InterPro" id="IPR004143">
    <property type="entry name" value="BPL_LPL_catalytic"/>
</dbReference>
<dbReference type="PANTHER" id="PTHR12561">
    <property type="entry name" value="LIPOATE-PROTEIN LIGASE"/>
    <property type="match status" value="1"/>
</dbReference>
<dbReference type="PROSITE" id="PS51733">
    <property type="entry name" value="BPL_LPL_CATALYTIC"/>
    <property type="match status" value="1"/>
</dbReference>
<keyword evidence="10" id="KW-1185">Reference proteome</keyword>
<feature type="domain" description="BPL/LPL catalytic" evidence="8">
    <location>
        <begin position="26"/>
        <end position="211"/>
    </location>
</feature>
<dbReference type="Pfam" id="PF21948">
    <property type="entry name" value="LplA-B_cat"/>
    <property type="match status" value="1"/>
</dbReference>
<comment type="pathway">
    <text evidence="1">Protein modification; protein lipoylation via exogenous pathway; protein N(6)-(lipoyl)lysine from lipoate: step 2/2.</text>
</comment>
<reference evidence="9 10" key="1">
    <citation type="journal article" date="2015" name="Genome Announc.">
        <title>Expanding the biotechnology potential of lactobacilli through comparative genomics of 213 strains and associated genera.</title>
        <authorList>
            <person name="Sun Z."/>
            <person name="Harris H.M."/>
            <person name="McCann A."/>
            <person name="Guo C."/>
            <person name="Argimon S."/>
            <person name="Zhang W."/>
            <person name="Yang X."/>
            <person name="Jeffery I.B."/>
            <person name="Cooney J.C."/>
            <person name="Kagawa T.F."/>
            <person name="Liu W."/>
            <person name="Song Y."/>
            <person name="Salvetti E."/>
            <person name="Wrobel A."/>
            <person name="Rasinkangas P."/>
            <person name="Parkhill J."/>
            <person name="Rea M.C."/>
            <person name="O'Sullivan O."/>
            <person name="Ritari J."/>
            <person name="Douillard F.P."/>
            <person name="Paul Ross R."/>
            <person name="Yang R."/>
            <person name="Briner A.E."/>
            <person name="Felis G.E."/>
            <person name="de Vos W.M."/>
            <person name="Barrangou R."/>
            <person name="Klaenhammer T.R."/>
            <person name="Caufield P.W."/>
            <person name="Cui Y."/>
            <person name="Zhang H."/>
            <person name="O'Toole P.W."/>
        </authorList>
    </citation>
    <scope>NUCLEOTIDE SEQUENCE [LARGE SCALE GENOMIC DNA]</scope>
    <source>
        <strain evidence="9 10">DSM 23365</strain>
    </source>
</reference>
<dbReference type="GO" id="GO:0009249">
    <property type="term" value="P:protein lipoylation"/>
    <property type="evidence" value="ECO:0007669"/>
    <property type="project" value="InterPro"/>
</dbReference>
<dbReference type="GO" id="GO:0016979">
    <property type="term" value="F:lipoate-protein ligase activity"/>
    <property type="evidence" value="ECO:0007669"/>
    <property type="project" value="UniProtKB-EC"/>
</dbReference>
<dbReference type="AlphaFoldDB" id="A0A0R2EYH8"/>
<dbReference type="SUPFAM" id="SSF82649">
    <property type="entry name" value="SufE/NifU"/>
    <property type="match status" value="1"/>
</dbReference>
<dbReference type="Gene3D" id="3.30.390.50">
    <property type="entry name" value="CO dehydrogenase flavoprotein, C-terminal domain"/>
    <property type="match status" value="1"/>
</dbReference>
<evidence type="ECO:0000259" key="8">
    <source>
        <dbReference type="PROSITE" id="PS51733"/>
    </source>
</evidence>
<dbReference type="STRING" id="1423804.FD14_GL002387"/>